<sequence>MRTKPCSAPSAESRRTAGEIDQNGSVSSGFMSRLGMLERTGAPLEKHVQAPVHGARAVVFESSGAQGSASSQASADDAVVGDSGGKDEVAEATSGWTRRYVLAKISHSQLPNKTQLPNNVCGLNVDKNIHAFPLRWLPNNVCAC</sequence>
<reference evidence="2" key="2">
    <citation type="submission" date="2018-03" db="EMBL/GenBank/DDBJ databases">
        <title>The Triticum urartu genome reveals the dynamic nature of wheat genome evolution.</title>
        <authorList>
            <person name="Ling H."/>
            <person name="Ma B."/>
            <person name="Shi X."/>
            <person name="Liu H."/>
            <person name="Dong L."/>
            <person name="Sun H."/>
            <person name="Cao Y."/>
            <person name="Gao Q."/>
            <person name="Zheng S."/>
            <person name="Li Y."/>
            <person name="Yu Y."/>
            <person name="Du H."/>
            <person name="Qi M."/>
            <person name="Li Y."/>
            <person name="Yu H."/>
            <person name="Cui Y."/>
            <person name="Wang N."/>
            <person name="Chen C."/>
            <person name="Wu H."/>
            <person name="Zhao Y."/>
            <person name="Zhang J."/>
            <person name="Li Y."/>
            <person name="Zhou W."/>
            <person name="Zhang B."/>
            <person name="Hu W."/>
            <person name="Eijk M."/>
            <person name="Tang J."/>
            <person name="Witsenboer H."/>
            <person name="Zhao S."/>
            <person name="Li Z."/>
            <person name="Zhang A."/>
            <person name="Wang D."/>
            <person name="Liang C."/>
        </authorList>
    </citation>
    <scope>NUCLEOTIDE SEQUENCE [LARGE SCALE GENOMIC DNA]</scope>
    <source>
        <strain evidence="2">cv. G1812</strain>
    </source>
</reference>
<organism evidence="2 3">
    <name type="scientific">Triticum urartu</name>
    <name type="common">Red wild einkorn</name>
    <name type="synonym">Crithodium urartu</name>
    <dbReference type="NCBI Taxonomy" id="4572"/>
    <lineage>
        <taxon>Eukaryota</taxon>
        <taxon>Viridiplantae</taxon>
        <taxon>Streptophyta</taxon>
        <taxon>Embryophyta</taxon>
        <taxon>Tracheophyta</taxon>
        <taxon>Spermatophyta</taxon>
        <taxon>Magnoliopsida</taxon>
        <taxon>Liliopsida</taxon>
        <taxon>Poales</taxon>
        <taxon>Poaceae</taxon>
        <taxon>BOP clade</taxon>
        <taxon>Pooideae</taxon>
        <taxon>Triticodae</taxon>
        <taxon>Triticeae</taxon>
        <taxon>Triticinae</taxon>
        <taxon>Triticum</taxon>
    </lineage>
</organism>
<accession>A0A8R7UFY5</accession>
<dbReference type="AlphaFoldDB" id="A0A8R7UFY5"/>
<protein>
    <submittedName>
        <fullName evidence="2">Uncharacterized protein</fullName>
    </submittedName>
</protein>
<proteinExistence type="predicted"/>
<feature type="compositionally biased region" description="Low complexity" evidence="1">
    <location>
        <begin position="63"/>
        <end position="81"/>
    </location>
</feature>
<reference evidence="3" key="1">
    <citation type="journal article" date="2013" name="Nature">
        <title>Draft genome of the wheat A-genome progenitor Triticum urartu.</title>
        <authorList>
            <person name="Ling H.Q."/>
            <person name="Zhao S."/>
            <person name="Liu D."/>
            <person name="Wang J."/>
            <person name="Sun H."/>
            <person name="Zhang C."/>
            <person name="Fan H."/>
            <person name="Li D."/>
            <person name="Dong L."/>
            <person name="Tao Y."/>
            <person name="Gao C."/>
            <person name="Wu H."/>
            <person name="Li Y."/>
            <person name="Cui Y."/>
            <person name="Guo X."/>
            <person name="Zheng S."/>
            <person name="Wang B."/>
            <person name="Yu K."/>
            <person name="Liang Q."/>
            <person name="Yang W."/>
            <person name="Lou X."/>
            <person name="Chen J."/>
            <person name="Feng M."/>
            <person name="Jian J."/>
            <person name="Zhang X."/>
            <person name="Luo G."/>
            <person name="Jiang Y."/>
            <person name="Liu J."/>
            <person name="Wang Z."/>
            <person name="Sha Y."/>
            <person name="Zhang B."/>
            <person name="Wu H."/>
            <person name="Tang D."/>
            <person name="Shen Q."/>
            <person name="Xue P."/>
            <person name="Zou S."/>
            <person name="Wang X."/>
            <person name="Liu X."/>
            <person name="Wang F."/>
            <person name="Yang Y."/>
            <person name="An X."/>
            <person name="Dong Z."/>
            <person name="Zhang K."/>
            <person name="Zhang X."/>
            <person name="Luo M.C."/>
            <person name="Dvorak J."/>
            <person name="Tong Y."/>
            <person name="Wang J."/>
            <person name="Yang H."/>
            <person name="Li Z."/>
            <person name="Wang D."/>
            <person name="Zhang A."/>
            <person name="Wang J."/>
        </authorList>
    </citation>
    <scope>NUCLEOTIDE SEQUENCE</scope>
    <source>
        <strain evidence="3">cv. G1812</strain>
    </source>
</reference>
<dbReference type="Proteomes" id="UP000015106">
    <property type="component" value="Chromosome 5"/>
</dbReference>
<evidence type="ECO:0000256" key="1">
    <source>
        <dbReference type="SAM" id="MobiDB-lite"/>
    </source>
</evidence>
<dbReference type="EnsemblPlants" id="TuG1812G0500002519.01.T01">
    <property type="protein sequence ID" value="TuG1812G0500002519.01.T01.cds447204"/>
    <property type="gene ID" value="TuG1812G0500002519.01"/>
</dbReference>
<keyword evidence="3" id="KW-1185">Reference proteome</keyword>
<feature type="region of interest" description="Disordered" evidence="1">
    <location>
        <begin position="1"/>
        <end position="26"/>
    </location>
</feature>
<reference evidence="2" key="3">
    <citation type="submission" date="2022-06" db="UniProtKB">
        <authorList>
            <consortium name="EnsemblPlants"/>
        </authorList>
    </citation>
    <scope>IDENTIFICATION</scope>
</reference>
<dbReference type="Gramene" id="TuG1812G0500002519.01.T01">
    <property type="protein sequence ID" value="TuG1812G0500002519.01.T01.cds447204"/>
    <property type="gene ID" value="TuG1812G0500002519.01"/>
</dbReference>
<name>A0A8R7UFY5_TRIUA</name>
<feature type="region of interest" description="Disordered" evidence="1">
    <location>
        <begin position="63"/>
        <end position="91"/>
    </location>
</feature>
<evidence type="ECO:0000313" key="3">
    <source>
        <dbReference type="Proteomes" id="UP000015106"/>
    </source>
</evidence>
<evidence type="ECO:0000313" key="2">
    <source>
        <dbReference type="EnsemblPlants" id="TuG1812G0500002519.01.T01.cds447204"/>
    </source>
</evidence>